<dbReference type="PROSITE" id="PS50115">
    <property type="entry name" value="ARFGAP"/>
    <property type="match status" value="1"/>
</dbReference>
<dbReference type="InterPro" id="IPR052248">
    <property type="entry name" value="Arf-GAP_FG-repeat_protein"/>
</dbReference>
<evidence type="ECO:0000256" key="3">
    <source>
        <dbReference type="ARBA" id="ARBA00022771"/>
    </source>
</evidence>
<dbReference type="GO" id="GO:0008270">
    <property type="term" value="F:zinc ion binding"/>
    <property type="evidence" value="ECO:0007669"/>
    <property type="project" value="UniProtKB-KW"/>
</dbReference>
<protein>
    <recommendedName>
        <fullName evidence="7">Arf-GAP domain-containing protein</fullName>
    </recommendedName>
</protein>
<feature type="region of interest" description="Disordered" evidence="6">
    <location>
        <begin position="309"/>
        <end position="342"/>
    </location>
</feature>
<dbReference type="SMART" id="SM00105">
    <property type="entry name" value="ArfGap"/>
    <property type="match status" value="1"/>
</dbReference>
<feature type="domain" description="Arf-GAP" evidence="7">
    <location>
        <begin position="10"/>
        <end position="128"/>
    </location>
</feature>
<evidence type="ECO:0000256" key="4">
    <source>
        <dbReference type="ARBA" id="ARBA00022833"/>
    </source>
</evidence>
<dbReference type="GO" id="GO:0016020">
    <property type="term" value="C:membrane"/>
    <property type="evidence" value="ECO:0007669"/>
    <property type="project" value="TreeGrafter"/>
</dbReference>
<feature type="region of interest" description="Disordered" evidence="6">
    <location>
        <begin position="481"/>
        <end position="518"/>
    </location>
</feature>
<evidence type="ECO:0000256" key="6">
    <source>
        <dbReference type="SAM" id="MobiDB-lite"/>
    </source>
</evidence>
<organism evidence="8 9">
    <name type="scientific">Anopheles albimanus</name>
    <name type="common">New world malaria mosquito</name>
    <dbReference type="NCBI Taxonomy" id="7167"/>
    <lineage>
        <taxon>Eukaryota</taxon>
        <taxon>Metazoa</taxon>
        <taxon>Ecdysozoa</taxon>
        <taxon>Arthropoda</taxon>
        <taxon>Hexapoda</taxon>
        <taxon>Insecta</taxon>
        <taxon>Pterygota</taxon>
        <taxon>Neoptera</taxon>
        <taxon>Endopterygota</taxon>
        <taxon>Diptera</taxon>
        <taxon>Nematocera</taxon>
        <taxon>Culicoidea</taxon>
        <taxon>Culicidae</taxon>
        <taxon>Anophelinae</taxon>
        <taxon>Anopheles</taxon>
    </lineage>
</organism>
<dbReference type="InterPro" id="IPR001164">
    <property type="entry name" value="ArfGAP_dom"/>
</dbReference>
<evidence type="ECO:0000313" key="9">
    <source>
        <dbReference type="Proteomes" id="UP000069272"/>
    </source>
</evidence>
<dbReference type="PRINTS" id="PR00405">
    <property type="entry name" value="REVINTRACTNG"/>
</dbReference>
<keyword evidence="3 5" id="KW-0863">Zinc-finger</keyword>
<evidence type="ECO:0000313" key="8">
    <source>
        <dbReference type="EnsemblMetazoa" id="AALB016337-PB"/>
    </source>
</evidence>
<evidence type="ECO:0000259" key="7">
    <source>
        <dbReference type="PROSITE" id="PS50115"/>
    </source>
</evidence>
<keyword evidence="9" id="KW-1185">Reference proteome</keyword>
<dbReference type="Proteomes" id="UP000069272">
    <property type="component" value="Chromosome 2R"/>
</dbReference>
<name>A0A8W7K8A6_ANOAL</name>
<dbReference type="GO" id="GO:0005737">
    <property type="term" value="C:cytoplasm"/>
    <property type="evidence" value="ECO:0007669"/>
    <property type="project" value="TreeGrafter"/>
</dbReference>
<keyword evidence="2" id="KW-0677">Repeat</keyword>
<dbReference type="FunFam" id="1.10.220.150:FF:000005">
    <property type="entry name" value="Arf-GAP domain and FG repeat-containing protein 1"/>
    <property type="match status" value="1"/>
</dbReference>
<dbReference type="PANTHER" id="PTHR46134">
    <property type="entry name" value="DRONGO, ISOFORM F"/>
    <property type="match status" value="1"/>
</dbReference>
<evidence type="ECO:0000256" key="1">
    <source>
        <dbReference type="ARBA" id="ARBA00022723"/>
    </source>
</evidence>
<dbReference type="SUPFAM" id="SSF57863">
    <property type="entry name" value="ArfGap/RecO-like zinc finger"/>
    <property type="match status" value="1"/>
</dbReference>
<dbReference type="InterPro" id="IPR037278">
    <property type="entry name" value="ARFGAP/RecO"/>
</dbReference>
<dbReference type="AlphaFoldDB" id="A0A8W7K8A6"/>
<dbReference type="Pfam" id="PF01412">
    <property type="entry name" value="ArfGap"/>
    <property type="match status" value="1"/>
</dbReference>
<dbReference type="EnsemblMetazoa" id="AALB016337-RB">
    <property type="protein sequence ID" value="AALB016337-PB"/>
    <property type="gene ID" value="AALB016337"/>
</dbReference>
<dbReference type="Gene3D" id="1.10.220.150">
    <property type="entry name" value="Arf GTPase activating protein"/>
    <property type="match status" value="1"/>
</dbReference>
<sequence>MALGRKKLDDKILKTLRELVSIGGNKECFDCGQKGPTYINMTIGSFVCTSCSGILRGLTPPHRVKSISMATFTQDEIEFLKLNGNENCNRTWLGLWDAKRTIKQEHRDFMIDKYERKRYYLEPASPLKSLQTNASSSLSSLSMKNVNESMVPLKTPTQTPPTTLRLHRNNSSSCNGLNSVIPSATSTGSEHRNGSASQFQQQFTPDDSDFFGMGSPKILPLTPQNHSNLQRKNGIKIKKPITDQTPTFERNQKNGLLSTSTSSNGNIAGEYSGSNGDINANKFTPNSDFVADFGSTSIVNNIRNDKNHYGSVNNLKDSGTPGVENENKHPHHGKSSDDDLENFADFDHNPIFNSAENMKLYSSFNSIDSSTTTNSVSSMTGMKSLSAPNPFVDFYLLGQTEFSRGSHNASINDKTSDPPDLALGIISKRHAAKYTCMSPIDDSIQSSRETLYEFGKKYNFNDTSHSLHKYINDQPVDKFRTMNAGTDSNAFHNINNNNKDDNNNNNNNDSSTSNNNNCAPFDNIQWSIRQHFQSHSSSGCTRRYQEQQQHNVNNNIVTQAITAEHIDSQINFFPNQNQWSLPQSQAIFKTSSYSTNNNVSVSTAPSVDRYAALKDLDEQFREFKLDADSNNMSTTSNGLTNLDDISDHHAQCTVNPFKPINPFQQREQHEQRQGLNWSDLRMVAQHIFTTETSQQVLLVVYLTILWATVTLWLELPEP</sequence>
<dbReference type="PANTHER" id="PTHR46134:SF3">
    <property type="entry name" value="ARFGAP WITH FG REPEATS 1"/>
    <property type="match status" value="1"/>
</dbReference>
<feature type="region of interest" description="Disordered" evidence="6">
    <location>
        <begin position="151"/>
        <end position="177"/>
    </location>
</feature>
<keyword evidence="4" id="KW-0862">Zinc</keyword>
<dbReference type="CDD" id="cd08838">
    <property type="entry name" value="ArfGap_AGFG"/>
    <property type="match status" value="1"/>
</dbReference>
<feature type="compositionally biased region" description="Low complexity" evidence="6">
    <location>
        <begin position="487"/>
        <end position="517"/>
    </location>
</feature>
<evidence type="ECO:0000256" key="2">
    <source>
        <dbReference type="ARBA" id="ARBA00022737"/>
    </source>
</evidence>
<proteinExistence type="predicted"/>
<reference evidence="8 9" key="1">
    <citation type="journal article" date="2017" name="G3 (Bethesda)">
        <title>The Physical Genome Mapping of Anopheles albimanus Corrected Scaffold Misassemblies and Identified Interarm Rearrangements in Genus Anopheles.</title>
        <authorList>
            <person name="Artemov G.N."/>
            <person name="Peery A.N."/>
            <person name="Jiang X."/>
            <person name="Tu Z."/>
            <person name="Stegniy V.N."/>
            <person name="Sharakhova M.V."/>
            <person name="Sharakhov I.V."/>
        </authorList>
    </citation>
    <scope>NUCLEOTIDE SEQUENCE [LARGE SCALE GENOMIC DNA]</scope>
    <source>
        <strain evidence="8 9">ALBI9_A</strain>
    </source>
</reference>
<accession>A0A8W7K8A6</accession>
<dbReference type="InterPro" id="IPR038508">
    <property type="entry name" value="ArfGAP_dom_sf"/>
</dbReference>
<dbReference type="GO" id="GO:0005096">
    <property type="term" value="F:GTPase activator activity"/>
    <property type="evidence" value="ECO:0007669"/>
    <property type="project" value="InterPro"/>
</dbReference>
<evidence type="ECO:0000256" key="5">
    <source>
        <dbReference type="PROSITE-ProRule" id="PRU00288"/>
    </source>
</evidence>
<reference evidence="8" key="2">
    <citation type="submission" date="2022-08" db="UniProtKB">
        <authorList>
            <consortium name="EnsemblMetazoa"/>
        </authorList>
    </citation>
    <scope>IDENTIFICATION</scope>
    <source>
        <strain evidence="8">STECLA/ALBI9_A</strain>
    </source>
</reference>
<feature type="region of interest" description="Disordered" evidence="6">
    <location>
        <begin position="245"/>
        <end position="265"/>
    </location>
</feature>
<keyword evidence="1" id="KW-0479">Metal-binding</keyword>